<evidence type="ECO:0000313" key="2">
    <source>
        <dbReference type="Proteomes" id="UP000887540"/>
    </source>
</evidence>
<name>A0A914C721_9BILA</name>
<protein>
    <submittedName>
        <fullName evidence="3">Glycine zipper 2TM domain-containing protein</fullName>
    </submittedName>
</protein>
<keyword evidence="1" id="KW-0732">Signal</keyword>
<dbReference type="Proteomes" id="UP000887540">
    <property type="component" value="Unplaced"/>
</dbReference>
<keyword evidence="2" id="KW-1185">Reference proteome</keyword>
<feature type="signal peptide" evidence="1">
    <location>
        <begin position="1"/>
        <end position="19"/>
    </location>
</feature>
<sequence>MNNFLVLSICFLFFTNILTQPLPGDDSDVVIGNQQHRNRRGIIKGGAVGGVAGAAIGAILAPSGSRLSGAVKGGAVGGIGGAAYSAIRGK</sequence>
<evidence type="ECO:0000256" key="1">
    <source>
        <dbReference type="SAM" id="SignalP"/>
    </source>
</evidence>
<organism evidence="2 3">
    <name type="scientific">Acrobeloides nanus</name>
    <dbReference type="NCBI Taxonomy" id="290746"/>
    <lineage>
        <taxon>Eukaryota</taxon>
        <taxon>Metazoa</taxon>
        <taxon>Ecdysozoa</taxon>
        <taxon>Nematoda</taxon>
        <taxon>Chromadorea</taxon>
        <taxon>Rhabditida</taxon>
        <taxon>Tylenchina</taxon>
        <taxon>Cephalobomorpha</taxon>
        <taxon>Cephaloboidea</taxon>
        <taxon>Cephalobidae</taxon>
        <taxon>Acrobeloides</taxon>
    </lineage>
</organism>
<accession>A0A914C721</accession>
<proteinExistence type="predicted"/>
<evidence type="ECO:0000313" key="3">
    <source>
        <dbReference type="WBParaSite" id="ACRNAN_Path_468.g1773.t1"/>
    </source>
</evidence>
<dbReference type="AlphaFoldDB" id="A0A914C721"/>
<feature type="chain" id="PRO_5037494653" evidence="1">
    <location>
        <begin position="20"/>
        <end position="90"/>
    </location>
</feature>
<dbReference type="WBParaSite" id="ACRNAN_Path_468.g1773.t1">
    <property type="protein sequence ID" value="ACRNAN_Path_468.g1773.t1"/>
    <property type="gene ID" value="ACRNAN_Path_468.g1773"/>
</dbReference>
<reference evidence="3" key="1">
    <citation type="submission" date="2022-11" db="UniProtKB">
        <authorList>
            <consortium name="WormBaseParasite"/>
        </authorList>
    </citation>
    <scope>IDENTIFICATION</scope>
</reference>